<dbReference type="Gene3D" id="3.30.9.10">
    <property type="entry name" value="D-Amino Acid Oxidase, subunit A, domain 2"/>
    <property type="match status" value="1"/>
</dbReference>
<evidence type="ECO:0000256" key="5">
    <source>
        <dbReference type="ARBA" id="ARBA00023157"/>
    </source>
</evidence>
<dbReference type="Proteomes" id="UP000032247">
    <property type="component" value="Unassembled WGS sequence"/>
</dbReference>
<dbReference type="InterPro" id="IPR017941">
    <property type="entry name" value="Rieske_2Fe-2S"/>
</dbReference>
<evidence type="ECO:0000256" key="3">
    <source>
        <dbReference type="ARBA" id="ARBA00023004"/>
    </source>
</evidence>
<comment type="caution">
    <text evidence="7">The sequence shown here is derived from an EMBL/GenBank/DDBJ whole genome shotgun (WGS) entry which is preliminary data.</text>
</comment>
<dbReference type="GO" id="GO:0004497">
    <property type="term" value="F:monooxygenase activity"/>
    <property type="evidence" value="ECO:0007669"/>
    <property type="project" value="UniProtKB-ARBA"/>
</dbReference>
<dbReference type="GO" id="GO:0016020">
    <property type="term" value="C:membrane"/>
    <property type="evidence" value="ECO:0007669"/>
    <property type="project" value="InterPro"/>
</dbReference>
<dbReference type="AlphaFoldDB" id="A0A0D1IRH9"/>
<gene>
    <name evidence="7" type="ORF">SC09_Contig19orf00303</name>
</gene>
<dbReference type="InterPro" id="IPR038010">
    <property type="entry name" value="YhfW_C"/>
</dbReference>
<organism evidence="7 8">
    <name type="scientific">Bacillus subtilis</name>
    <dbReference type="NCBI Taxonomy" id="1423"/>
    <lineage>
        <taxon>Bacteria</taxon>
        <taxon>Bacillati</taxon>
        <taxon>Bacillota</taxon>
        <taxon>Bacilli</taxon>
        <taxon>Bacillales</taxon>
        <taxon>Bacillaceae</taxon>
        <taxon>Bacillus</taxon>
    </lineage>
</organism>
<dbReference type="InterPro" id="IPR036188">
    <property type="entry name" value="FAD/NAD-bd_sf"/>
</dbReference>
<evidence type="ECO:0000259" key="6">
    <source>
        <dbReference type="PROSITE" id="PS51296"/>
    </source>
</evidence>
<dbReference type="InterPro" id="IPR006076">
    <property type="entry name" value="FAD-dep_OxRdtase"/>
</dbReference>
<dbReference type="Pfam" id="PF01266">
    <property type="entry name" value="DAO"/>
    <property type="match status" value="1"/>
</dbReference>
<name>A0A0D1IRH9_BACIU</name>
<evidence type="ECO:0000256" key="2">
    <source>
        <dbReference type="ARBA" id="ARBA00022723"/>
    </source>
</evidence>
<dbReference type="PRINTS" id="PR00162">
    <property type="entry name" value="RIESKE"/>
</dbReference>
<feature type="domain" description="Rieske" evidence="6">
    <location>
        <begin position="423"/>
        <end position="509"/>
    </location>
</feature>
<dbReference type="GO" id="GO:0005737">
    <property type="term" value="C:cytoplasm"/>
    <property type="evidence" value="ECO:0007669"/>
    <property type="project" value="TreeGrafter"/>
</dbReference>
<dbReference type="CDD" id="cd03477">
    <property type="entry name" value="Rieske_YhfW_C"/>
    <property type="match status" value="1"/>
</dbReference>
<dbReference type="Gene3D" id="2.102.10.10">
    <property type="entry name" value="Rieske [2Fe-2S] iron-sulphur domain"/>
    <property type="match status" value="1"/>
</dbReference>
<sequence length="509" mass="57015">MANQHFAKEAPGTYWKTSTDLPSFPALQEDTECDVTIIGGGITGITTAYELTKRGFRVVLIEANQVLNGTTAHTTAKVTAQHDMIYDEFIRHFGLNHARLYYEANQNAIDYIKGIVDEHQIDCEWIEQDAYLYTANENAIQKIRTDHEAYTKLGIERDLVKDLPIPLGSKLALVMKNQAQFHPLQYLKALLEQIVQKGGRIYEETVALDIKKGERPEVVTKSRHAIKSRFIICCSHFPFYDGGGLYAARMYSDRSYVLAIKPKIEYPEGMYLSIDQPSVALRYTVVNGEKLILFSGVSHKTGQGKAMSTHYETLRQLAESSIGIESIPYYWSTQDLVTIDKIPFIGPMSENEDNILVATGFKKWGMTSSAVAATLLSDLVEKKDNPYESIFTPSRFHLNPGLQKVISYNADVAKHLIKGKLEKPDVQFEDISPGEGKAVTINGRRAGAFRDETGCLHLVDTTCTHLGCEVEWNDSEHTWDCPCHGSRFKPSGEVVEGPAIKPLKQIDLD</sequence>
<accession>A0A0D1IRH9</accession>
<proteinExistence type="predicted"/>
<dbReference type="SUPFAM" id="SSF50022">
    <property type="entry name" value="ISP domain"/>
    <property type="match status" value="1"/>
</dbReference>
<dbReference type="InterPro" id="IPR005805">
    <property type="entry name" value="Rieske_Fe-S_prot_C"/>
</dbReference>
<dbReference type="SUPFAM" id="SSF51905">
    <property type="entry name" value="FAD/NAD(P)-binding domain"/>
    <property type="match status" value="1"/>
</dbReference>
<dbReference type="FunFam" id="2.102.10.10:FF:000014">
    <property type="entry name" value="Oxidoreductase, FAD dependent"/>
    <property type="match status" value="1"/>
</dbReference>
<dbReference type="PANTHER" id="PTHR13847">
    <property type="entry name" value="SARCOSINE DEHYDROGENASE-RELATED"/>
    <property type="match status" value="1"/>
</dbReference>
<keyword evidence="2" id="KW-0479">Metal-binding</keyword>
<evidence type="ECO:0000256" key="1">
    <source>
        <dbReference type="ARBA" id="ARBA00022714"/>
    </source>
</evidence>
<keyword evidence="3" id="KW-0408">Iron</keyword>
<dbReference type="GO" id="GO:0016705">
    <property type="term" value="F:oxidoreductase activity, acting on paired donors, with incorporation or reduction of molecular oxygen"/>
    <property type="evidence" value="ECO:0007669"/>
    <property type="project" value="UniProtKB-ARBA"/>
</dbReference>
<keyword evidence="5" id="KW-1015">Disulfide bond</keyword>
<dbReference type="GO" id="GO:0046872">
    <property type="term" value="F:metal ion binding"/>
    <property type="evidence" value="ECO:0007669"/>
    <property type="project" value="UniProtKB-KW"/>
</dbReference>
<reference evidence="7 8" key="1">
    <citation type="submission" date="2014-12" db="EMBL/GenBank/DDBJ databases">
        <title>Comparative genome analysis of Bacillus coagulans HM-08, Clostridium butyricum HM-68, Bacillus subtilis HM-66 and Bacillus licheniformis BL-09.</title>
        <authorList>
            <person name="Zhang H."/>
        </authorList>
    </citation>
    <scope>NUCLEOTIDE SEQUENCE [LARGE SCALE GENOMIC DNA]</scope>
    <source>
        <strain evidence="7 8">HM-66</strain>
    </source>
</reference>
<dbReference type="PROSITE" id="PS51296">
    <property type="entry name" value="RIESKE"/>
    <property type="match status" value="1"/>
</dbReference>
<dbReference type="Gene3D" id="3.50.50.60">
    <property type="entry name" value="FAD/NAD(P)-binding domain"/>
    <property type="match status" value="1"/>
</dbReference>
<protein>
    <submittedName>
        <fullName evidence="7">Sporulation protein YhfW</fullName>
    </submittedName>
</protein>
<dbReference type="GO" id="GO:0051537">
    <property type="term" value="F:2 iron, 2 sulfur cluster binding"/>
    <property type="evidence" value="ECO:0007669"/>
    <property type="project" value="UniProtKB-KW"/>
</dbReference>
<dbReference type="EMBL" id="JXBC01000002">
    <property type="protein sequence ID" value="KIU11988.1"/>
    <property type="molecule type" value="Genomic_DNA"/>
</dbReference>
<keyword evidence="4" id="KW-0411">Iron-sulfur</keyword>
<evidence type="ECO:0000256" key="4">
    <source>
        <dbReference type="ARBA" id="ARBA00023014"/>
    </source>
</evidence>
<dbReference type="Pfam" id="PF00355">
    <property type="entry name" value="Rieske"/>
    <property type="match status" value="1"/>
</dbReference>
<dbReference type="InterPro" id="IPR036922">
    <property type="entry name" value="Rieske_2Fe-2S_sf"/>
</dbReference>
<dbReference type="PANTHER" id="PTHR13847:SF274">
    <property type="entry name" value="RIESKE 2FE-2S IRON-SULFUR PROTEIN YHFW-RELATED"/>
    <property type="match status" value="1"/>
</dbReference>
<dbReference type="STRING" id="483913.AN935_05420"/>
<evidence type="ECO:0000313" key="8">
    <source>
        <dbReference type="Proteomes" id="UP000032247"/>
    </source>
</evidence>
<keyword evidence="1" id="KW-0001">2Fe-2S</keyword>
<evidence type="ECO:0000313" key="7">
    <source>
        <dbReference type="EMBL" id="KIU11988.1"/>
    </source>
</evidence>
<dbReference type="PATRIC" id="fig|1423.173.peg.870"/>